<dbReference type="InParanoid" id="A0A2T3A193"/>
<feature type="region of interest" description="Disordered" evidence="1">
    <location>
        <begin position="1"/>
        <end position="30"/>
    </location>
</feature>
<evidence type="ECO:0000256" key="1">
    <source>
        <dbReference type="SAM" id="MobiDB-lite"/>
    </source>
</evidence>
<name>A0A2T3A193_9PEZI</name>
<keyword evidence="2" id="KW-0472">Membrane</keyword>
<keyword evidence="4" id="KW-1185">Reference proteome</keyword>
<accession>A0A2T3A193</accession>
<organism evidence="3 4">
    <name type="scientific">Coniella lustricola</name>
    <dbReference type="NCBI Taxonomy" id="2025994"/>
    <lineage>
        <taxon>Eukaryota</taxon>
        <taxon>Fungi</taxon>
        <taxon>Dikarya</taxon>
        <taxon>Ascomycota</taxon>
        <taxon>Pezizomycotina</taxon>
        <taxon>Sordariomycetes</taxon>
        <taxon>Sordariomycetidae</taxon>
        <taxon>Diaporthales</taxon>
        <taxon>Schizoparmaceae</taxon>
        <taxon>Coniella</taxon>
    </lineage>
</organism>
<dbReference type="AlphaFoldDB" id="A0A2T3A193"/>
<sequence>MSAISTRRSSDGSNNSNSNSNDSDKTHNHSIPEYHECWTTQFNNHDIDDKLSARGSDDGGSEQQFQDLAADSEIPPGYALRFTLRTPSNPDGRAIQLCFHSHWDLQAKDHRPLLIHFDLDTGVWIGRSHCGPIYGEDTDNDNDNNNNNSNEWQDDAIVVFEMDTIDINALMQDFEPFHFPSSHGLHHQHHNHRQRVSSASPSPGSDLAWDVQRELQDPRSWRQTGPRLWWWWWSVLCDYLPSITRNGRRQHRSRDLADLAVGLLLGLLGYTLCLVVAWTGWQEIVTKQLDSSASRVRSITMHITGPPCPATALHQSIFLFLVQSAQAMLPLALPLQRYQDQPTPLKALNRLGTAMDHLCTTAEASYAPRDSDGEQGRPLGRQDLHKLCLEHYHASKNAWGLLFWDVDLRYDLGKYGRVIEDTIAGASLEISRIQDSFDAMEGNQDYVEMRVVTDHTMIISDLVRGLVIQSGTSAVNWTAVMIMETFMGRLWAWEEQHERTLGSLRHVLEALETMHSHAGYIVDGFQHQASLRDLFQQSARQDISGAIASVKEQSTLLPHNLIPLVRNSIAALGDVSSGLRAAEQNASVFIASTRESWRRTLSLAEQCYFPTMIDLRWDVELASNDIQRVLKRAKEVHKSRFVTD</sequence>
<keyword evidence="2" id="KW-1133">Transmembrane helix</keyword>
<reference evidence="3 4" key="1">
    <citation type="journal article" date="2018" name="Mycol. Prog.">
        <title>Coniella lustricola, a new species from submerged detritus.</title>
        <authorList>
            <person name="Raudabaugh D.B."/>
            <person name="Iturriaga T."/>
            <person name="Carver A."/>
            <person name="Mondo S."/>
            <person name="Pangilinan J."/>
            <person name="Lipzen A."/>
            <person name="He G."/>
            <person name="Amirebrahimi M."/>
            <person name="Grigoriev I.V."/>
            <person name="Miller A.N."/>
        </authorList>
    </citation>
    <scope>NUCLEOTIDE SEQUENCE [LARGE SCALE GENOMIC DNA]</scope>
    <source>
        <strain evidence="3 4">B22-T-1</strain>
    </source>
</reference>
<evidence type="ECO:0000256" key="2">
    <source>
        <dbReference type="SAM" id="Phobius"/>
    </source>
</evidence>
<dbReference type="EMBL" id="KZ678515">
    <property type="protein sequence ID" value="PSR80917.1"/>
    <property type="molecule type" value="Genomic_DNA"/>
</dbReference>
<feature type="region of interest" description="Disordered" evidence="1">
    <location>
        <begin position="183"/>
        <end position="205"/>
    </location>
</feature>
<keyword evidence="2" id="KW-0812">Transmembrane</keyword>
<evidence type="ECO:0000313" key="4">
    <source>
        <dbReference type="Proteomes" id="UP000241462"/>
    </source>
</evidence>
<feature type="transmembrane region" description="Helical" evidence="2">
    <location>
        <begin position="256"/>
        <end position="281"/>
    </location>
</feature>
<gene>
    <name evidence="3" type="ORF">BD289DRAFT_439852</name>
</gene>
<feature type="compositionally biased region" description="Basic residues" evidence="1">
    <location>
        <begin position="184"/>
        <end position="195"/>
    </location>
</feature>
<evidence type="ECO:0000313" key="3">
    <source>
        <dbReference type="EMBL" id="PSR80917.1"/>
    </source>
</evidence>
<dbReference type="Proteomes" id="UP000241462">
    <property type="component" value="Unassembled WGS sequence"/>
</dbReference>
<protein>
    <submittedName>
        <fullName evidence="3">Uncharacterized protein</fullName>
    </submittedName>
</protein>
<proteinExistence type="predicted"/>
<feature type="compositionally biased region" description="Low complexity" evidence="1">
    <location>
        <begin position="11"/>
        <end position="21"/>
    </location>
</feature>